<gene>
    <name evidence="1" type="ORF">A2110_00530</name>
</gene>
<evidence type="ECO:0000313" key="1">
    <source>
        <dbReference type="EMBL" id="OGG37618.1"/>
    </source>
</evidence>
<dbReference type="Proteomes" id="UP000176273">
    <property type="component" value="Unassembled WGS sequence"/>
</dbReference>
<sequence>MITLVVESETERDYPDAQSDRFYGTVTVLLLGNRPRTFSFEIVFHNDGQPDILRRRYSLGVRDARGNLDFTIEGVDGEGGDEHVGSLRVLYQFVWGTVMRCVMEMKKGSFRRRIKSSISMDLKDKQNCDAVLALVRSS</sequence>
<protein>
    <submittedName>
        <fullName evidence="1">Uncharacterized protein</fullName>
    </submittedName>
</protein>
<evidence type="ECO:0000313" key="2">
    <source>
        <dbReference type="Proteomes" id="UP000176273"/>
    </source>
</evidence>
<accession>A0A1F6BL72</accession>
<comment type="caution">
    <text evidence="1">The sequence shown here is derived from an EMBL/GenBank/DDBJ whole genome shotgun (WGS) entry which is preliminary data.</text>
</comment>
<organism evidence="1 2">
    <name type="scientific">Candidatus Jorgensenbacteria bacterium GWA1_54_12</name>
    <dbReference type="NCBI Taxonomy" id="1798468"/>
    <lineage>
        <taxon>Bacteria</taxon>
        <taxon>Candidatus Joergenseniibacteriota</taxon>
    </lineage>
</organism>
<dbReference type="EMBL" id="MFKH01000006">
    <property type="protein sequence ID" value="OGG37618.1"/>
    <property type="molecule type" value="Genomic_DNA"/>
</dbReference>
<proteinExistence type="predicted"/>
<dbReference type="AlphaFoldDB" id="A0A1F6BL72"/>
<reference evidence="1 2" key="1">
    <citation type="journal article" date="2016" name="Nat. Commun.">
        <title>Thousands of microbial genomes shed light on interconnected biogeochemical processes in an aquifer system.</title>
        <authorList>
            <person name="Anantharaman K."/>
            <person name="Brown C.T."/>
            <person name="Hug L.A."/>
            <person name="Sharon I."/>
            <person name="Castelle C.J."/>
            <person name="Probst A.J."/>
            <person name="Thomas B.C."/>
            <person name="Singh A."/>
            <person name="Wilkins M.J."/>
            <person name="Karaoz U."/>
            <person name="Brodie E.L."/>
            <person name="Williams K.H."/>
            <person name="Hubbard S.S."/>
            <person name="Banfield J.F."/>
        </authorList>
    </citation>
    <scope>NUCLEOTIDE SEQUENCE [LARGE SCALE GENOMIC DNA]</scope>
</reference>
<name>A0A1F6BL72_9BACT</name>